<comment type="caution">
    <text evidence="8">The sequence shown here is derived from an EMBL/GenBank/DDBJ whole genome shotgun (WGS) entry which is preliminary data.</text>
</comment>
<dbReference type="PANTHER" id="PTHR48071:SF18">
    <property type="entry name" value="DELETED IN MALIGNANT BRAIN TUMORS 1 PROTEIN-RELATED"/>
    <property type="match status" value="1"/>
</dbReference>
<protein>
    <recommendedName>
        <fullName evidence="7">SRCR domain-containing protein</fullName>
    </recommendedName>
</protein>
<evidence type="ECO:0000259" key="7">
    <source>
        <dbReference type="PROSITE" id="PS50287"/>
    </source>
</evidence>
<keyword evidence="2" id="KW-0677">Repeat</keyword>
<evidence type="ECO:0000256" key="5">
    <source>
        <dbReference type="ARBA" id="ARBA00023180"/>
    </source>
</evidence>
<name>A0ABD0JR48_9CAEN</name>
<keyword evidence="5" id="KW-0325">Glycoprotein</keyword>
<keyword evidence="9" id="KW-1185">Reference proteome</keyword>
<dbReference type="Proteomes" id="UP001519460">
    <property type="component" value="Unassembled WGS sequence"/>
</dbReference>
<dbReference type="Gene3D" id="3.10.250.10">
    <property type="entry name" value="SRCR-like domain"/>
    <property type="match status" value="3"/>
</dbReference>
<dbReference type="AlphaFoldDB" id="A0ABD0JR48"/>
<dbReference type="SUPFAM" id="SSF56487">
    <property type="entry name" value="SRCR-like"/>
    <property type="match status" value="3"/>
</dbReference>
<dbReference type="FunFam" id="3.10.250.10:FF:000007">
    <property type="entry name" value="Soluble scavenger receptor cysteine-rich domain-containing protein SSC5D"/>
    <property type="match status" value="1"/>
</dbReference>
<dbReference type="PRINTS" id="PR00258">
    <property type="entry name" value="SPERACTRCPTR"/>
</dbReference>
<dbReference type="InterPro" id="IPR036772">
    <property type="entry name" value="SRCR-like_dom_sf"/>
</dbReference>
<feature type="domain" description="SRCR" evidence="7">
    <location>
        <begin position="239"/>
        <end position="284"/>
    </location>
</feature>
<proteinExistence type="predicted"/>
<dbReference type="PANTHER" id="PTHR48071">
    <property type="entry name" value="SRCR DOMAIN-CONTAINING PROTEIN"/>
    <property type="match status" value="1"/>
</dbReference>
<accession>A0ABD0JR48</accession>
<keyword evidence="4" id="KW-0675">Receptor</keyword>
<evidence type="ECO:0000256" key="6">
    <source>
        <dbReference type="PROSITE-ProRule" id="PRU00196"/>
    </source>
</evidence>
<dbReference type="Pfam" id="PF00530">
    <property type="entry name" value="SRCR"/>
    <property type="match status" value="3"/>
</dbReference>
<comment type="caution">
    <text evidence="6">Lacks conserved residue(s) required for the propagation of feature annotation.</text>
</comment>
<keyword evidence="1" id="KW-0732">Signal</keyword>
<organism evidence="8 9">
    <name type="scientific">Batillaria attramentaria</name>
    <dbReference type="NCBI Taxonomy" id="370345"/>
    <lineage>
        <taxon>Eukaryota</taxon>
        <taxon>Metazoa</taxon>
        <taxon>Spiralia</taxon>
        <taxon>Lophotrochozoa</taxon>
        <taxon>Mollusca</taxon>
        <taxon>Gastropoda</taxon>
        <taxon>Caenogastropoda</taxon>
        <taxon>Sorbeoconcha</taxon>
        <taxon>Cerithioidea</taxon>
        <taxon>Batillariidae</taxon>
        <taxon>Batillaria</taxon>
    </lineage>
</organism>
<feature type="domain" description="SRCR" evidence="7">
    <location>
        <begin position="40"/>
        <end position="111"/>
    </location>
</feature>
<evidence type="ECO:0000313" key="8">
    <source>
        <dbReference type="EMBL" id="KAK7477002.1"/>
    </source>
</evidence>
<evidence type="ECO:0000256" key="1">
    <source>
        <dbReference type="ARBA" id="ARBA00022729"/>
    </source>
</evidence>
<dbReference type="PROSITE" id="PS50287">
    <property type="entry name" value="SRCR_2"/>
    <property type="match status" value="3"/>
</dbReference>
<dbReference type="SMART" id="SM00202">
    <property type="entry name" value="SR"/>
    <property type="match status" value="2"/>
</dbReference>
<sequence>MGLEKELSAAQATLDVALTKVSKLEETRKWKEDTVSRKHLRLVNGSNDYEGRLEVKSGDQWRSVCENSWSKNSAQLICSMLGYPGPNVAAVGARVFGNGAGYTLSPPSYCSRSAGVICGDLDSYPVRLVNGSYPHEGRLEIRIAGQWGTVCHNGWDSADAKVACNMLGFEGQVLNGATATGGAMFGRGTGPEWMNGVDCVGDENHLLSCPASYPAGHSSQCSHNYDAGVICGDWHHYPLRLVGGTNEREGRVEVKINGLWTSIYDTYWDTREAEVVCRALGYNW</sequence>
<evidence type="ECO:0000256" key="4">
    <source>
        <dbReference type="ARBA" id="ARBA00023170"/>
    </source>
</evidence>
<feature type="domain" description="SRCR" evidence="7">
    <location>
        <begin position="126"/>
        <end position="232"/>
    </location>
</feature>
<keyword evidence="3 6" id="KW-1015">Disulfide bond</keyword>
<dbReference type="PROSITE" id="PS00420">
    <property type="entry name" value="SRCR_1"/>
    <property type="match status" value="1"/>
</dbReference>
<evidence type="ECO:0000313" key="9">
    <source>
        <dbReference type="Proteomes" id="UP001519460"/>
    </source>
</evidence>
<reference evidence="8 9" key="1">
    <citation type="journal article" date="2023" name="Sci. Data">
        <title>Genome assembly of the Korean intertidal mud-creeper Batillaria attramentaria.</title>
        <authorList>
            <person name="Patra A.K."/>
            <person name="Ho P.T."/>
            <person name="Jun S."/>
            <person name="Lee S.J."/>
            <person name="Kim Y."/>
            <person name="Won Y.J."/>
        </authorList>
    </citation>
    <scope>NUCLEOTIDE SEQUENCE [LARGE SCALE GENOMIC DNA]</scope>
    <source>
        <strain evidence="8">Wonlab-2016</strain>
    </source>
</reference>
<dbReference type="InterPro" id="IPR001190">
    <property type="entry name" value="SRCR"/>
</dbReference>
<evidence type="ECO:0000256" key="3">
    <source>
        <dbReference type="ARBA" id="ARBA00023157"/>
    </source>
</evidence>
<feature type="disulfide bond" evidence="6">
    <location>
        <begin position="199"/>
        <end position="209"/>
    </location>
</feature>
<dbReference type="EMBL" id="JACVVK020000360">
    <property type="protein sequence ID" value="KAK7477002.1"/>
    <property type="molecule type" value="Genomic_DNA"/>
</dbReference>
<gene>
    <name evidence="8" type="ORF">BaRGS_00031778</name>
</gene>
<evidence type="ECO:0000256" key="2">
    <source>
        <dbReference type="ARBA" id="ARBA00022737"/>
    </source>
</evidence>